<dbReference type="Pfam" id="PF00196">
    <property type="entry name" value="GerE"/>
    <property type="match status" value="1"/>
</dbReference>
<sequence>MVSDERVEQRVGVWASSPWQREMLTAWVLGAGYRAVVVDLLDPVTDLPPVILACGGDRALDAELSWSTASRVLVIGGDESAAVLSGFRHLPDADGAADLVSALLIATLGAPTGRVQISRREREVLTTYVLGATVDETADEHFVAASTVRTHYRRATQRYSAAGRPVLNKTQLLLQMIADGWIEVNGGTGASTPVGTARGRVHRKRVTASDGGLRRRSPLAAGLPLDARVP</sequence>
<feature type="region of interest" description="Disordered" evidence="1">
    <location>
        <begin position="205"/>
        <end position="230"/>
    </location>
</feature>
<evidence type="ECO:0000259" key="2">
    <source>
        <dbReference type="Pfam" id="PF00196"/>
    </source>
</evidence>
<gene>
    <name evidence="3" type="ORF">GCM10023217_10850</name>
</gene>
<evidence type="ECO:0000313" key="3">
    <source>
        <dbReference type="EMBL" id="GAA4743826.1"/>
    </source>
</evidence>
<organism evidence="3 4">
    <name type="scientific">Gordonia alkaliphila</name>
    <dbReference type="NCBI Taxonomy" id="1053547"/>
    <lineage>
        <taxon>Bacteria</taxon>
        <taxon>Bacillati</taxon>
        <taxon>Actinomycetota</taxon>
        <taxon>Actinomycetes</taxon>
        <taxon>Mycobacteriales</taxon>
        <taxon>Gordoniaceae</taxon>
        <taxon>Gordonia</taxon>
    </lineage>
</organism>
<evidence type="ECO:0000256" key="1">
    <source>
        <dbReference type="SAM" id="MobiDB-lite"/>
    </source>
</evidence>
<dbReference type="InterPro" id="IPR036388">
    <property type="entry name" value="WH-like_DNA-bd_sf"/>
</dbReference>
<dbReference type="Gene3D" id="1.10.10.10">
    <property type="entry name" value="Winged helix-like DNA-binding domain superfamily/Winged helix DNA-binding domain"/>
    <property type="match status" value="1"/>
</dbReference>
<comment type="caution">
    <text evidence="3">The sequence shown here is derived from an EMBL/GenBank/DDBJ whole genome shotgun (WGS) entry which is preliminary data.</text>
</comment>
<proteinExistence type="predicted"/>
<accession>A0ABP8Z1L0</accession>
<dbReference type="EMBL" id="BAABIE010000003">
    <property type="protein sequence ID" value="GAA4743826.1"/>
    <property type="molecule type" value="Genomic_DNA"/>
</dbReference>
<evidence type="ECO:0000313" key="4">
    <source>
        <dbReference type="Proteomes" id="UP001500822"/>
    </source>
</evidence>
<reference evidence="4" key="1">
    <citation type="journal article" date="2019" name="Int. J. Syst. Evol. Microbiol.">
        <title>The Global Catalogue of Microorganisms (GCM) 10K type strain sequencing project: providing services to taxonomists for standard genome sequencing and annotation.</title>
        <authorList>
            <consortium name="The Broad Institute Genomics Platform"/>
            <consortium name="The Broad Institute Genome Sequencing Center for Infectious Disease"/>
            <person name="Wu L."/>
            <person name="Ma J."/>
        </authorList>
    </citation>
    <scope>NUCLEOTIDE SEQUENCE [LARGE SCALE GENOMIC DNA]</scope>
    <source>
        <strain evidence="4">JCM 18077</strain>
    </source>
</reference>
<dbReference type="Proteomes" id="UP001500822">
    <property type="component" value="Unassembled WGS sequence"/>
</dbReference>
<dbReference type="SUPFAM" id="SSF46894">
    <property type="entry name" value="C-terminal effector domain of the bipartite response regulators"/>
    <property type="match status" value="1"/>
</dbReference>
<protein>
    <recommendedName>
        <fullName evidence="2">HTH luxR-type domain-containing protein</fullName>
    </recommendedName>
</protein>
<name>A0ABP8Z1L0_9ACTN</name>
<dbReference type="InterPro" id="IPR000792">
    <property type="entry name" value="Tscrpt_reg_LuxR_C"/>
</dbReference>
<dbReference type="InterPro" id="IPR016032">
    <property type="entry name" value="Sig_transdc_resp-reg_C-effctor"/>
</dbReference>
<feature type="domain" description="HTH luxR-type" evidence="2">
    <location>
        <begin position="117"/>
        <end position="166"/>
    </location>
</feature>
<keyword evidence="4" id="KW-1185">Reference proteome</keyword>